<dbReference type="InterPro" id="IPR006330">
    <property type="entry name" value="Ado/ade_deaminase"/>
</dbReference>
<feature type="region of interest" description="Disordered" evidence="4">
    <location>
        <begin position="18"/>
        <end position="63"/>
    </location>
</feature>
<keyword evidence="5" id="KW-1133">Transmembrane helix</keyword>
<keyword evidence="3" id="KW-0378">Hydrolase</keyword>
<evidence type="ECO:0000259" key="6">
    <source>
        <dbReference type="Pfam" id="PF00962"/>
    </source>
</evidence>
<dbReference type="OrthoDB" id="7202371at2759"/>
<dbReference type="GeneID" id="55973896"/>
<keyword evidence="2" id="KW-0479">Metal-binding</keyword>
<reference evidence="7" key="1">
    <citation type="submission" date="2020-03" db="EMBL/GenBank/DDBJ databases">
        <title>Site-based positive gene gene selection in Geosmithia morbida across the United States reveals a broad range of putative effectors and factors for local host and environmental adapation.</title>
        <authorList>
            <person name="Onufrak A."/>
            <person name="Murdoch R.W."/>
            <person name="Gazis R."/>
            <person name="Huff M."/>
            <person name="Staton M."/>
            <person name="Klingeman W."/>
            <person name="Hadziabdic D."/>
        </authorList>
    </citation>
    <scope>NUCLEOTIDE SEQUENCE</scope>
    <source>
        <strain evidence="7">1262</strain>
    </source>
</reference>
<gene>
    <name evidence="7" type="ORF">GMORB2_7673</name>
</gene>
<dbReference type="GO" id="GO:0004000">
    <property type="term" value="F:adenosine deaminase activity"/>
    <property type="evidence" value="ECO:0007669"/>
    <property type="project" value="TreeGrafter"/>
</dbReference>
<accession>A0A9P4YU26</accession>
<keyword evidence="5" id="KW-0472">Membrane</keyword>
<dbReference type="AlphaFoldDB" id="A0A9P4YU26"/>
<sequence length="661" mass="74306">MSSSCLNDLLVADSDADKASAQRLVDAHDADTAHDDEDDGEPPPSKRQCRLSPGCSDDDDGGSSGVAAVEEYFSARDRLAGREGDLAFDGRCRGRASSLERRVDAIVQRLRLRDSETIYGAAPRVGDRLGQLHRRFAGDHYLSNVDLIDRTAVLDVARRMPKGAHLHIHFNACLDPRVLLDIAKGMERMFITSDLPLVPADGGDGDGRSSFDLCEIRFSICCQAMEEPGDIFAADYRPRQTMKFSEFRDRFHRHYDGSKTVDDWLADKLVFHDDEAHNLYQTAAGAWERFNIRTRMMKGLFNYETAYRRYTRLCLEDLARDNIQYAEIRPNFMASNQLYVDDGTSLIDNWGIMDLIIQETQRFLAEQAAERGGPSSSEPDGGRAGSFAGLKVIYCTPRSLSREQVGAALDECLRFKLRWPRWVAGFDLVGEEAAGHPLREFVPELLRFRRDCREAGVTVPFLFHCGETVDLGTDTDGNLLDALLLGAPRIGHGFALPRHPYVMQLMKARGVCVELCPISNEVLGLTPRVSGHAMYELLANNVHCTVSSDNGTMFRWVAFLLIPLLCLASLFFFFHLICLSVFSSTSSVLTGSGERSSLSHDFYQVMIGKADMGLPGWKQLILWSMEHACLDEQERTDMLKRWEERWEVFLRDVVETYGHLV</sequence>
<evidence type="ECO:0000313" key="7">
    <source>
        <dbReference type="EMBL" id="KAF4122080.1"/>
    </source>
</evidence>
<evidence type="ECO:0000256" key="2">
    <source>
        <dbReference type="ARBA" id="ARBA00022723"/>
    </source>
</evidence>
<evidence type="ECO:0000256" key="3">
    <source>
        <dbReference type="ARBA" id="ARBA00022801"/>
    </source>
</evidence>
<feature type="domain" description="Adenosine deaminase" evidence="6">
    <location>
        <begin position="280"/>
        <end position="554"/>
    </location>
</feature>
<evidence type="ECO:0000256" key="4">
    <source>
        <dbReference type="SAM" id="MobiDB-lite"/>
    </source>
</evidence>
<keyword evidence="5" id="KW-0812">Transmembrane</keyword>
<feature type="compositionally biased region" description="Basic and acidic residues" evidence="4">
    <location>
        <begin position="18"/>
        <end position="33"/>
    </location>
</feature>
<dbReference type="RefSeq" id="XP_035320732.1">
    <property type="nucleotide sequence ID" value="XM_035469638.1"/>
</dbReference>
<dbReference type="EMBL" id="JAANYQ010000010">
    <property type="protein sequence ID" value="KAF4122080.1"/>
    <property type="molecule type" value="Genomic_DNA"/>
</dbReference>
<dbReference type="InterPro" id="IPR032466">
    <property type="entry name" value="Metal_Hydrolase"/>
</dbReference>
<proteinExistence type="predicted"/>
<keyword evidence="8" id="KW-1185">Reference proteome</keyword>
<evidence type="ECO:0000256" key="5">
    <source>
        <dbReference type="SAM" id="Phobius"/>
    </source>
</evidence>
<name>A0A9P4YU26_9HYPO</name>
<dbReference type="Proteomes" id="UP000749293">
    <property type="component" value="Unassembled WGS sequence"/>
</dbReference>
<dbReference type="GO" id="GO:0046872">
    <property type="term" value="F:metal ion binding"/>
    <property type="evidence" value="ECO:0007669"/>
    <property type="project" value="UniProtKB-KW"/>
</dbReference>
<dbReference type="SUPFAM" id="SSF51556">
    <property type="entry name" value="Metallo-dependent hydrolases"/>
    <property type="match status" value="2"/>
</dbReference>
<comment type="cofactor">
    <cofactor evidence="1">
        <name>Zn(2+)</name>
        <dbReference type="ChEBI" id="CHEBI:29105"/>
    </cofactor>
</comment>
<dbReference type="GO" id="GO:0046103">
    <property type="term" value="P:inosine biosynthetic process"/>
    <property type="evidence" value="ECO:0007669"/>
    <property type="project" value="TreeGrafter"/>
</dbReference>
<dbReference type="Gene3D" id="3.20.20.140">
    <property type="entry name" value="Metal-dependent hydrolases"/>
    <property type="match status" value="1"/>
</dbReference>
<organism evidence="7 8">
    <name type="scientific">Geosmithia morbida</name>
    <dbReference type="NCBI Taxonomy" id="1094350"/>
    <lineage>
        <taxon>Eukaryota</taxon>
        <taxon>Fungi</taxon>
        <taxon>Dikarya</taxon>
        <taxon>Ascomycota</taxon>
        <taxon>Pezizomycotina</taxon>
        <taxon>Sordariomycetes</taxon>
        <taxon>Hypocreomycetidae</taxon>
        <taxon>Hypocreales</taxon>
        <taxon>Bionectriaceae</taxon>
        <taxon>Geosmithia</taxon>
    </lineage>
</organism>
<dbReference type="GO" id="GO:0006154">
    <property type="term" value="P:adenosine catabolic process"/>
    <property type="evidence" value="ECO:0007669"/>
    <property type="project" value="TreeGrafter"/>
</dbReference>
<dbReference type="InterPro" id="IPR001365">
    <property type="entry name" value="A_deaminase_dom"/>
</dbReference>
<dbReference type="PANTHER" id="PTHR11409">
    <property type="entry name" value="ADENOSINE DEAMINASE"/>
    <property type="match status" value="1"/>
</dbReference>
<comment type="caution">
    <text evidence="7">The sequence shown here is derived from an EMBL/GenBank/DDBJ whole genome shotgun (WGS) entry which is preliminary data.</text>
</comment>
<dbReference type="Pfam" id="PF00962">
    <property type="entry name" value="A_deaminase"/>
    <property type="match status" value="1"/>
</dbReference>
<protein>
    <submittedName>
        <fullName evidence="7">Adenosine deaminase CECR1</fullName>
    </submittedName>
</protein>
<feature type="transmembrane region" description="Helical" evidence="5">
    <location>
        <begin position="556"/>
        <end position="582"/>
    </location>
</feature>
<evidence type="ECO:0000313" key="8">
    <source>
        <dbReference type="Proteomes" id="UP000749293"/>
    </source>
</evidence>
<evidence type="ECO:0000256" key="1">
    <source>
        <dbReference type="ARBA" id="ARBA00001947"/>
    </source>
</evidence>
<dbReference type="PANTHER" id="PTHR11409:SF37">
    <property type="entry name" value="ADENOSINE DEAMINASE DOMAIN-CONTAINING PROTEIN"/>
    <property type="match status" value="1"/>
</dbReference>